<dbReference type="EMBL" id="AAYY01000002">
    <property type="protein sequence ID" value="EDP44936.1"/>
    <property type="molecule type" value="Genomic_DNA"/>
</dbReference>
<feature type="transmembrane region" description="Helical" evidence="2">
    <location>
        <begin position="1028"/>
        <end position="1056"/>
    </location>
</feature>
<dbReference type="Proteomes" id="UP000008837">
    <property type="component" value="Unassembled WGS sequence"/>
</dbReference>
<dbReference type="Pfam" id="PF03815">
    <property type="entry name" value="LCCL"/>
    <property type="match status" value="1"/>
</dbReference>
<feature type="transmembrane region" description="Helical" evidence="2">
    <location>
        <begin position="854"/>
        <end position="887"/>
    </location>
</feature>
<dbReference type="InterPro" id="IPR004043">
    <property type="entry name" value="LCCL"/>
</dbReference>
<dbReference type="PANTHER" id="PTHR31331:SF1">
    <property type="entry name" value="CYSTEINE RICH SECRETORY PROTEIN LCCL DOMAIN CONTAINING 2"/>
    <property type="match status" value="1"/>
</dbReference>
<feature type="transmembrane region" description="Helical" evidence="2">
    <location>
        <begin position="971"/>
        <end position="992"/>
    </location>
</feature>
<name>A8PUQ1_MALGO</name>
<protein>
    <recommendedName>
        <fullName evidence="3">LCCL domain-containing protein</fullName>
    </recommendedName>
</protein>
<dbReference type="SUPFAM" id="SSF69848">
    <property type="entry name" value="LCCL domain"/>
    <property type="match status" value="1"/>
</dbReference>
<dbReference type="AlphaFoldDB" id="A8PUQ1"/>
<keyword evidence="2" id="KW-0812">Transmembrane</keyword>
<dbReference type="Gene3D" id="2.170.130.20">
    <property type="entry name" value="LCCL-like domain"/>
    <property type="match status" value="1"/>
</dbReference>
<dbReference type="PANTHER" id="PTHR31331">
    <property type="entry name" value="LCCL DOMAIN PROTEIN (AFU_ORTHOLOGUE AFUA_5G08630)"/>
    <property type="match status" value="1"/>
</dbReference>
<dbReference type="InParanoid" id="A8PUQ1"/>
<reference evidence="4 5" key="1">
    <citation type="journal article" date="2007" name="Proc. Natl. Acad. Sci. U.S.A.">
        <title>Dandruff-associated Malassezia genomes reveal convergent and divergent virulence traits shared with plant and human fungal pathogens.</title>
        <authorList>
            <person name="Xu J."/>
            <person name="Saunders C.W."/>
            <person name="Hu P."/>
            <person name="Grant R.A."/>
            <person name="Boekhout T."/>
            <person name="Kuramae E.E."/>
            <person name="Kronstad J.W."/>
            <person name="Deangelis Y.M."/>
            <person name="Reeder N.L."/>
            <person name="Johnstone K.R."/>
            <person name="Leland M."/>
            <person name="Fieno A.M."/>
            <person name="Begley W.M."/>
            <person name="Sun Y."/>
            <person name="Lacey M.P."/>
            <person name="Chaudhary T."/>
            <person name="Keough T."/>
            <person name="Chu L."/>
            <person name="Sears R."/>
            <person name="Yuan B."/>
            <person name="Dawson T.L.Jr."/>
        </authorList>
    </citation>
    <scope>NUCLEOTIDE SEQUENCE [LARGE SCALE GENOMIC DNA]</scope>
    <source>
        <strain evidence="5">ATCC MYA-4612 / CBS 7966</strain>
    </source>
</reference>
<dbReference type="KEGG" id="mgl:MGL_0743"/>
<dbReference type="OMA" id="DWIPISR"/>
<feature type="transmembrane region" description="Helical" evidence="2">
    <location>
        <begin position="671"/>
        <end position="692"/>
    </location>
</feature>
<dbReference type="RefSeq" id="XP_001732150.1">
    <property type="nucleotide sequence ID" value="XM_001732098.1"/>
</dbReference>
<sequence length="1201" mass="132473">MSSAMTHPLERVLTSMDDVGEAYVAWNAVSPAWRAGPELAWRHGTYVPTEAAIIRTCTPVLYEIHASYAAAPLCGLASFRNVVSAELSFVQATDSPQNNASFLLTFWNEVLYALAYMSPITALQTVHPTQAGANERTCNNAAKQKAAAGATAMVHIAARNGQHWIRLMPIRPDALMREFREYESTVSLSEPPAVDEAMTENSIVRLAHELKHAAAQTSSMKPTLEIILTRITLSDSGSLFDACPAPESVSYWTCPETVRMQRRLQGIADYAASLGVRITFGAHEPMPLHIPIPRPPSTSGDAPPPTQCINLDVSAMVAICSDLSHGFPVHVETHSNRALSAQVSHERSSSLLQVLKDALGHAPTQLVATQEAIDKFASIVDRVASSREYERARWLLGSRRAPCVDEAWARLFPQSVQVIDDLFKASVTWSDTSYTCHLEQALDRLKVRRARPKSLSASPHTVHTLQMGLKKRITTLLAHSHGVQELLEEAGPITGSTLSHAVIWLIQPRSFTSSAPSSVSPRRSSSSSAELITSGKVGPSNSPPLISRPSASTVSPLPFPLTARRPAWNAWLKVWQWMQGPKMPKQHIIKHYPWWPWQHLEAAWLRWTAPLAWKPPASSDLPLWGSEEAPSIELEPTNHMHTIPTPPPAKQGGTPGQRWWAKIECDWQRNWLHWIILCAVCIGWLFCFSVMVHYTWFSARILTNEGWRTPSPFTCTTTLWGRNDECGLDGSSCAPFSDSTMTFQCPSGCAKTTLLNPRTVGDQAYNYVPLVVGGSNSTPYRADSFICAAAQHAGVIGRRGGCGIVRQMGSFTHFDNSSQNGIDSVPFPSVFPSSFLFLHPQDSQHCTDERWRLYIINVVFLAVLTFVVRPMPLFLFWTMSCVGFWHVNLVSELRSMPPPVGAAAGDFGPHLFVCFVIWHCALKHVWGAFQHVPLEFGIGWLGLWWIGVLLDVVFADVPLQRLTVHDISQQPGALSSLVIVVIVVVILAFNQVRVIRSVGLLPKFLTLYIIACVVLGLCAAVPGEVVRIHHYVIGLALLPACGFPTRISMLCCAILFGMYINGVARWGFDGLLQDEGVVRGDAVGDSAIPHFSMNRTFTDQMIRWAPIPTAEQNVWSSFSLLVDDVLRYKGPATSFNLSSILNHDIFENSNLLSQSQIHQSLESGKHFLRLAYSSATDTGDFTKAAIAWFNGTFIKPPAGRT</sequence>
<dbReference type="GeneID" id="5856456"/>
<gene>
    <name evidence="4" type="ORF">MGL_0743</name>
</gene>
<feature type="compositionally biased region" description="Low complexity" evidence="1">
    <location>
        <begin position="512"/>
        <end position="528"/>
    </location>
</feature>
<organism evidence="4 5">
    <name type="scientific">Malassezia globosa (strain ATCC MYA-4612 / CBS 7966)</name>
    <name type="common">Dandruff-associated fungus</name>
    <dbReference type="NCBI Taxonomy" id="425265"/>
    <lineage>
        <taxon>Eukaryota</taxon>
        <taxon>Fungi</taxon>
        <taxon>Dikarya</taxon>
        <taxon>Basidiomycota</taxon>
        <taxon>Ustilaginomycotina</taxon>
        <taxon>Malasseziomycetes</taxon>
        <taxon>Malasseziales</taxon>
        <taxon>Malasseziaceae</taxon>
        <taxon>Malassezia</taxon>
    </lineage>
</organism>
<dbReference type="PROSITE" id="PS50820">
    <property type="entry name" value="LCCL"/>
    <property type="match status" value="1"/>
</dbReference>
<feature type="domain" description="LCCL" evidence="3">
    <location>
        <begin position="743"/>
        <end position="825"/>
    </location>
</feature>
<evidence type="ECO:0000313" key="4">
    <source>
        <dbReference type="EMBL" id="EDP44936.1"/>
    </source>
</evidence>
<dbReference type="VEuPathDB" id="FungiDB:MGL_0743"/>
<feature type="compositionally biased region" description="Polar residues" evidence="1">
    <location>
        <begin position="539"/>
        <end position="553"/>
    </location>
</feature>
<dbReference type="InterPro" id="IPR010733">
    <property type="entry name" value="DUF1308"/>
</dbReference>
<feature type="transmembrane region" description="Helical" evidence="2">
    <location>
        <begin position="938"/>
        <end position="959"/>
    </location>
</feature>
<keyword evidence="2" id="KW-1133">Transmembrane helix</keyword>
<evidence type="ECO:0000256" key="2">
    <source>
        <dbReference type="SAM" id="Phobius"/>
    </source>
</evidence>
<feature type="transmembrane region" description="Helical" evidence="2">
    <location>
        <begin position="907"/>
        <end position="926"/>
    </location>
</feature>
<dbReference type="InterPro" id="IPR051957">
    <property type="entry name" value="CRISP-LCCL_domain"/>
</dbReference>
<accession>A8PUQ1</accession>
<proteinExistence type="predicted"/>
<dbReference type="OrthoDB" id="441660at2759"/>
<dbReference type="InterPro" id="IPR036609">
    <property type="entry name" value="LCCL_sf"/>
</dbReference>
<evidence type="ECO:0000256" key="1">
    <source>
        <dbReference type="SAM" id="MobiDB-lite"/>
    </source>
</evidence>
<feature type="region of interest" description="Disordered" evidence="1">
    <location>
        <begin position="512"/>
        <end position="553"/>
    </location>
</feature>
<evidence type="ECO:0000259" key="3">
    <source>
        <dbReference type="PROSITE" id="PS50820"/>
    </source>
</evidence>
<evidence type="ECO:0000313" key="5">
    <source>
        <dbReference type="Proteomes" id="UP000008837"/>
    </source>
</evidence>
<comment type="caution">
    <text evidence="4">The sequence shown here is derived from an EMBL/GenBank/DDBJ whole genome shotgun (WGS) entry which is preliminary data.</text>
</comment>
<keyword evidence="2" id="KW-0472">Membrane</keyword>
<keyword evidence="5" id="KW-1185">Reference proteome</keyword>
<dbReference type="Pfam" id="PF07000">
    <property type="entry name" value="DUF1308"/>
    <property type="match status" value="1"/>
</dbReference>
<feature type="transmembrane region" description="Helical" evidence="2">
    <location>
        <begin position="1004"/>
        <end position="1022"/>
    </location>
</feature>